<gene>
    <name evidence="2" type="ORF">CDAUBV1_LOCUS7814</name>
</gene>
<dbReference type="AlphaFoldDB" id="A0AAV2TBB4"/>
<dbReference type="EMBL" id="CAXLJL010000201">
    <property type="protein sequence ID" value="CAL5134435.1"/>
    <property type="molecule type" value="Genomic_DNA"/>
</dbReference>
<accession>A0AAV2TBB4</accession>
<feature type="transmembrane region" description="Helical" evidence="1">
    <location>
        <begin position="36"/>
        <end position="58"/>
    </location>
</feature>
<evidence type="ECO:0000256" key="1">
    <source>
        <dbReference type="SAM" id="Phobius"/>
    </source>
</evidence>
<reference evidence="2" key="1">
    <citation type="submission" date="2024-06" db="EMBL/GenBank/DDBJ databases">
        <authorList>
            <person name="Liu X."/>
            <person name="Lenzi L."/>
            <person name="Haldenby T S."/>
            <person name="Uol C."/>
        </authorList>
    </citation>
    <scope>NUCLEOTIDE SEQUENCE</scope>
</reference>
<dbReference type="Proteomes" id="UP001497525">
    <property type="component" value="Unassembled WGS sequence"/>
</dbReference>
<sequence>MIVTEPAVFMCPHPPPASQRKASTCAISSPISRSAIFHMVLFLSVLLFTSAVIWKFRYSGAQTVINHYCLFRNIQTHQLIFYLTHLSRPFVVLIDVVLSFPPSLDFNLSLLAFI</sequence>
<keyword evidence="1" id="KW-0472">Membrane</keyword>
<proteinExistence type="predicted"/>
<protein>
    <submittedName>
        <fullName evidence="2">Uncharacterized protein</fullName>
    </submittedName>
</protein>
<keyword evidence="1" id="KW-0812">Transmembrane</keyword>
<evidence type="ECO:0000313" key="2">
    <source>
        <dbReference type="EMBL" id="CAL5134435.1"/>
    </source>
</evidence>
<organism evidence="2 3">
    <name type="scientific">Calicophoron daubneyi</name>
    <name type="common">Rumen fluke</name>
    <name type="synonym">Paramphistomum daubneyi</name>
    <dbReference type="NCBI Taxonomy" id="300641"/>
    <lineage>
        <taxon>Eukaryota</taxon>
        <taxon>Metazoa</taxon>
        <taxon>Spiralia</taxon>
        <taxon>Lophotrochozoa</taxon>
        <taxon>Platyhelminthes</taxon>
        <taxon>Trematoda</taxon>
        <taxon>Digenea</taxon>
        <taxon>Plagiorchiida</taxon>
        <taxon>Pronocephalata</taxon>
        <taxon>Paramphistomoidea</taxon>
        <taxon>Paramphistomidae</taxon>
        <taxon>Calicophoron</taxon>
    </lineage>
</organism>
<comment type="caution">
    <text evidence="2">The sequence shown here is derived from an EMBL/GenBank/DDBJ whole genome shotgun (WGS) entry which is preliminary data.</text>
</comment>
<feature type="transmembrane region" description="Helical" evidence="1">
    <location>
        <begin position="79"/>
        <end position="100"/>
    </location>
</feature>
<evidence type="ECO:0000313" key="3">
    <source>
        <dbReference type="Proteomes" id="UP001497525"/>
    </source>
</evidence>
<name>A0AAV2TBB4_CALDB</name>
<keyword evidence="1" id="KW-1133">Transmembrane helix</keyword>